<proteinExistence type="predicted"/>
<reference evidence="1 2" key="1">
    <citation type="journal article" date="2018" name="Mol. Genet. Genomics">
        <title>The red deer Cervus elaphus genome CerEla1.0: sequencing, annotating, genes, and chromosomes.</title>
        <authorList>
            <person name="Bana N.A."/>
            <person name="Nyiri A."/>
            <person name="Nagy J."/>
            <person name="Frank K."/>
            <person name="Nagy T."/>
            <person name="Steger V."/>
            <person name="Schiller M."/>
            <person name="Lakatos P."/>
            <person name="Sugar L."/>
            <person name="Horn P."/>
            <person name="Barta E."/>
            <person name="Orosz L."/>
        </authorList>
    </citation>
    <scope>NUCLEOTIDE SEQUENCE [LARGE SCALE GENOMIC DNA]</scope>
    <source>
        <strain evidence="1">Hungarian</strain>
    </source>
</reference>
<evidence type="ECO:0000313" key="2">
    <source>
        <dbReference type="Proteomes" id="UP000242450"/>
    </source>
</evidence>
<dbReference type="EMBL" id="MKHE01000015">
    <property type="protein sequence ID" value="OWK07713.1"/>
    <property type="molecule type" value="Genomic_DNA"/>
</dbReference>
<dbReference type="InterPro" id="IPR011990">
    <property type="entry name" value="TPR-like_helical_dom_sf"/>
</dbReference>
<sequence length="319" mass="35122">MKQRTQRASHWSPQQTGIRTACGSGGGGTELLGRTLGARTLSSAPLTSRVCCVLTQTYSLYYLDRLVEALQEMFLHELAVPVLQLGALIAASVVESESLAGLYHLRLALACSDLRLREAATYHEEVVGQAYICDLEQARKEIALKKEKNKEPLLEESLPALNELPASALQAEMKPLIAKDKILKVNEETGRGLDGTSFPLLWTLKAEVLLKMELYQPARLLLSEAYLAFQELGDPLAQSRCLHLLAQLANKEKKHGQARRMVEKAQRLGGSEEFWYQSTLTLADSLLSAEGERRETLVRGRCVRGSLGVPGGWGVAGPW</sequence>
<dbReference type="PANTHER" id="PTHR15977:SF15">
    <property type="entry name" value="CILIA- AND FLAGELLA-ASSOCIATED PROTEIN 46"/>
    <property type="match status" value="1"/>
</dbReference>
<dbReference type="PANTHER" id="PTHR15977">
    <property type="entry name" value="CILIA- AND FLAGELLA-ASSOCIATED PROTEIN 46"/>
    <property type="match status" value="1"/>
</dbReference>
<dbReference type="AlphaFoldDB" id="A0A212CP10"/>
<comment type="caution">
    <text evidence="1">The sequence shown here is derived from an EMBL/GenBank/DDBJ whole genome shotgun (WGS) entry which is preliminary data.</text>
</comment>
<organism evidence="1 2">
    <name type="scientific">Cervus elaphus hippelaphus</name>
    <name type="common">European red deer</name>
    <dbReference type="NCBI Taxonomy" id="46360"/>
    <lineage>
        <taxon>Eukaryota</taxon>
        <taxon>Metazoa</taxon>
        <taxon>Chordata</taxon>
        <taxon>Craniata</taxon>
        <taxon>Vertebrata</taxon>
        <taxon>Euteleostomi</taxon>
        <taxon>Mammalia</taxon>
        <taxon>Eutheria</taxon>
        <taxon>Laurasiatheria</taxon>
        <taxon>Artiodactyla</taxon>
        <taxon>Ruminantia</taxon>
        <taxon>Pecora</taxon>
        <taxon>Cervidae</taxon>
        <taxon>Cervinae</taxon>
        <taxon>Cervus</taxon>
    </lineage>
</organism>
<dbReference type="SUPFAM" id="SSF48452">
    <property type="entry name" value="TPR-like"/>
    <property type="match status" value="1"/>
</dbReference>
<dbReference type="GO" id="GO:0035082">
    <property type="term" value="P:axoneme assembly"/>
    <property type="evidence" value="ECO:0007669"/>
    <property type="project" value="InterPro"/>
</dbReference>
<dbReference type="OrthoDB" id="68437at2759"/>
<gene>
    <name evidence="1" type="ORF">Celaphus_00008803</name>
</gene>
<accession>A0A212CP10</accession>
<dbReference type="Proteomes" id="UP000242450">
    <property type="component" value="Chromosome 15"/>
</dbReference>
<protein>
    <submittedName>
        <fullName evidence="1">Uncharacterized protein</fullName>
    </submittedName>
</protein>
<evidence type="ECO:0000313" key="1">
    <source>
        <dbReference type="EMBL" id="OWK07713.1"/>
    </source>
</evidence>
<keyword evidence="2" id="KW-1185">Reference proteome</keyword>
<name>A0A212CP10_CEREH</name>
<dbReference type="InterPro" id="IPR039586">
    <property type="entry name" value="CFAP46"/>
</dbReference>
<dbReference type="GO" id="GO:0060294">
    <property type="term" value="P:cilium movement involved in cell motility"/>
    <property type="evidence" value="ECO:0007669"/>
    <property type="project" value="InterPro"/>
</dbReference>